<evidence type="ECO:0000256" key="1">
    <source>
        <dbReference type="SAM" id="MobiDB-lite"/>
    </source>
</evidence>
<dbReference type="EnsemblPlants" id="OMERI03G08880.1">
    <property type="protein sequence ID" value="OMERI03G08880.1"/>
    <property type="gene ID" value="OMERI03G08880"/>
</dbReference>
<protein>
    <recommendedName>
        <fullName evidence="4">Ubiquitin-like domain-containing protein</fullName>
    </recommendedName>
</protein>
<evidence type="ECO:0008006" key="4">
    <source>
        <dbReference type="Google" id="ProtNLM"/>
    </source>
</evidence>
<evidence type="ECO:0000313" key="2">
    <source>
        <dbReference type="EnsemblPlants" id="OMERI03G08880.1"/>
    </source>
</evidence>
<accession>A0A0E0CXK1</accession>
<feature type="region of interest" description="Disordered" evidence="1">
    <location>
        <begin position="1"/>
        <end position="43"/>
    </location>
</feature>
<dbReference type="AlphaFoldDB" id="A0A0E0CXK1"/>
<feature type="region of interest" description="Disordered" evidence="1">
    <location>
        <begin position="93"/>
        <end position="116"/>
    </location>
</feature>
<keyword evidence="3" id="KW-1185">Reference proteome</keyword>
<sequence>MAAVAAETTRDQGSKAATTTTTREQGRGGGGGEGEEAASTTVNDLRTALRSSFAPALVSPDFHLFLKGTKLIADAKVGNLPVGPGESISFIPINAKSTPPHPPTWKPSSSSSAPNPWRKHKFCWHDGGDEDIYTKKPTNLAPPPPLSCHGCAV</sequence>
<dbReference type="Proteomes" id="UP000008021">
    <property type="component" value="Chromosome 3"/>
</dbReference>
<organism evidence="2">
    <name type="scientific">Oryza meridionalis</name>
    <dbReference type="NCBI Taxonomy" id="40149"/>
    <lineage>
        <taxon>Eukaryota</taxon>
        <taxon>Viridiplantae</taxon>
        <taxon>Streptophyta</taxon>
        <taxon>Embryophyta</taxon>
        <taxon>Tracheophyta</taxon>
        <taxon>Spermatophyta</taxon>
        <taxon>Magnoliopsida</taxon>
        <taxon>Liliopsida</taxon>
        <taxon>Poales</taxon>
        <taxon>Poaceae</taxon>
        <taxon>BOP clade</taxon>
        <taxon>Oryzoideae</taxon>
        <taxon>Oryzeae</taxon>
        <taxon>Oryzinae</taxon>
        <taxon>Oryza</taxon>
    </lineage>
</organism>
<evidence type="ECO:0000313" key="3">
    <source>
        <dbReference type="Proteomes" id="UP000008021"/>
    </source>
</evidence>
<proteinExistence type="predicted"/>
<dbReference type="Gramene" id="OMERI03G08880.1">
    <property type="protein sequence ID" value="OMERI03G08880.1"/>
    <property type="gene ID" value="OMERI03G08880"/>
</dbReference>
<dbReference type="HOGENOM" id="CLU_1716149_0_0_1"/>
<reference evidence="2" key="2">
    <citation type="submission" date="2018-05" db="EMBL/GenBank/DDBJ databases">
        <title>OmerRS3 (Oryza meridionalis Reference Sequence Version 3).</title>
        <authorList>
            <person name="Zhang J."/>
            <person name="Kudrna D."/>
            <person name="Lee S."/>
            <person name="Talag J."/>
            <person name="Welchert J."/>
            <person name="Wing R.A."/>
        </authorList>
    </citation>
    <scope>NUCLEOTIDE SEQUENCE [LARGE SCALE GENOMIC DNA]</scope>
    <source>
        <strain evidence="2">cv. OR44</strain>
    </source>
</reference>
<reference evidence="2" key="1">
    <citation type="submission" date="2015-04" db="UniProtKB">
        <authorList>
            <consortium name="EnsemblPlants"/>
        </authorList>
    </citation>
    <scope>IDENTIFICATION</scope>
</reference>
<name>A0A0E0CXK1_9ORYZ</name>